<accession>V9HMX7</accession>
<dbReference type="eggNOG" id="COG2315">
    <property type="taxonomic scope" value="Bacteria"/>
</dbReference>
<dbReference type="HOGENOM" id="CLU_105851_5_0_4"/>
<dbReference type="STRING" id="641147.HMPREF9021_00332"/>
<dbReference type="InterPro" id="IPR058532">
    <property type="entry name" value="YjbR/MT2646/Rv2570-like"/>
</dbReference>
<organism evidence="1 2">
    <name type="scientific">Simonsiella muelleri ATCC 29453</name>
    <dbReference type="NCBI Taxonomy" id="641147"/>
    <lineage>
        <taxon>Bacteria</taxon>
        <taxon>Pseudomonadati</taxon>
        <taxon>Pseudomonadota</taxon>
        <taxon>Betaproteobacteria</taxon>
        <taxon>Neisseriales</taxon>
        <taxon>Neisseriaceae</taxon>
        <taxon>Simonsiella</taxon>
    </lineage>
</organism>
<evidence type="ECO:0008006" key="3">
    <source>
        <dbReference type="Google" id="ProtNLM"/>
    </source>
</evidence>
<dbReference type="Pfam" id="PF04237">
    <property type="entry name" value="YjbR"/>
    <property type="match status" value="1"/>
</dbReference>
<name>V9HMX7_9NEIS</name>
<dbReference type="PANTHER" id="PTHR35145">
    <property type="entry name" value="CYTOPLASMIC PROTEIN-RELATED"/>
    <property type="match status" value="1"/>
</dbReference>
<dbReference type="OrthoDB" id="9804614at2"/>
<sequence>MSTQRSFLTDYIAQQYAVSPEFLWRHHPNYAVFRHAHNQKWFAIIMRVSGSLIGKNNENQYDIVNLKLPPEWVTQLSGQQGFAPAYHMNKRHWLSVYLDNSLPEKQLLSLLHESFTQTK</sequence>
<reference evidence="1 2" key="1">
    <citation type="submission" date="2010-03" db="EMBL/GenBank/DDBJ databases">
        <authorList>
            <consortium name="The Broad Institute Genome Sequencing Platform"/>
            <person name="Ward D."/>
            <person name="Earl A."/>
            <person name="Feldgarden M."/>
            <person name="Gevers D."/>
            <person name="Young S."/>
            <person name="Zeng Q."/>
            <person name="Koehrsen M."/>
            <person name="Alvarado L."/>
            <person name="Berlin A.M."/>
            <person name="Borenstein D."/>
            <person name="Chapman S.B."/>
            <person name="Chen Z."/>
            <person name="Engels R."/>
            <person name="Freedman E."/>
            <person name="Gellesch M."/>
            <person name="Goldberg J."/>
            <person name="Griggs A."/>
            <person name="Gujja S."/>
            <person name="Heilman E.R."/>
            <person name="Heiman D.I."/>
            <person name="Hepburn T.A."/>
            <person name="Howarth C."/>
            <person name="Jen D."/>
            <person name="Larson L."/>
            <person name="Mehta T."/>
            <person name="Park D."/>
            <person name="Pearson M."/>
            <person name="Richards J."/>
            <person name="Roberts A."/>
            <person name="Saif S."/>
            <person name="Shea T.D."/>
            <person name="Shenoy N."/>
            <person name="Sisk P."/>
            <person name="Stolte C."/>
            <person name="Sykes S.N."/>
            <person name="Walk T."/>
            <person name="White J."/>
            <person name="Yandava C."/>
            <person name="Izard J."/>
            <person name="Baranova O.V."/>
            <person name="Blanton J.M."/>
            <person name="Tanner A.C."/>
            <person name="Dewhirst F."/>
            <person name="Haas B."/>
            <person name="Nusbaum C."/>
            <person name="Birren B."/>
        </authorList>
    </citation>
    <scope>NUCLEOTIDE SEQUENCE [LARGE SCALE GENOMIC DNA]</scope>
    <source>
        <strain evidence="1 2">ATCC 29453</strain>
    </source>
</reference>
<dbReference type="EMBL" id="ADCY02000006">
    <property type="protein sequence ID" value="EFG31929.1"/>
    <property type="molecule type" value="Genomic_DNA"/>
</dbReference>
<comment type="caution">
    <text evidence="1">The sequence shown here is derived from an EMBL/GenBank/DDBJ whole genome shotgun (WGS) entry which is preliminary data.</text>
</comment>
<proteinExistence type="predicted"/>
<gene>
    <name evidence="1" type="ORF">HMPREF9021_00332</name>
</gene>
<evidence type="ECO:0000313" key="2">
    <source>
        <dbReference type="Proteomes" id="UP000017813"/>
    </source>
</evidence>
<dbReference type="Gene3D" id="3.90.1150.30">
    <property type="match status" value="1"/>
</dbReference>
<dbReference type="PANTHER" id="PTHR35145:SF1">
    <property type="entry name" value="CYTOPLASMIC PROTEIN"/>
    <property type="match status" value="1"/>
</dbReference>
<dbReference type="AlphaFoldDB" id="V9HMX7"/>
<keyword evidence="2" id="KW-1185">Reference proteome</keyword>
<dbReference type="RefSeq" id="WP_002641242.1">
    <property type="nucleotide sequence ID" value="NZ_CP019448.1"/>
</dbReference>
<protein>
    <recommendedName>
        <fullName evidence="3">MmcQ/YjbR family DNA-binding protein</fullName>
    </recommendedName>
</protein>
<dbReference type="InterPro" id="IPR007351">
    <property type="entry name" value="YjbR"/>
</dbReference>
<dbReference type="InterPro" id="IPR038056">
    <property type="entry name" value="YjbR-like_sf"/>
</dbReference>
<dbReference type="KEGG" id="smur:BWP33_00940"/>
<evidence type="ECO:0000313" key="1">
    <source>
        <dbReference type="EMBL" id="EFG31929.1"/>
    </source>
</evidence>
<reference evidence="1 2" key="2">
    <citation type="submission" date="2011-10" db="EMBL/GenBank/DDBJ databases">
        <title>The Genome Sequence of Simonsiella muelleri ATCC 29453.</title>
        <authorList>
            <consortium name="The Broad Institute Genome Sequencing Platform"/>
            <consortium name="The Broad Institute Genome Sequencing Center for Infectious Disease"/>
            <person name="Earl A."/>
            <person name="Ward D."/>
            <person name="Feldgarden M."/>
            <person name="Gevers D."/>
            <person name="Izard J."/>
            <person name="Baranova O.V."/>
            <person name="Blanton J.M."/>
            <person name="Tanner A.C."/>
            <person name="Dewhirst F."/>
            <person name="Young S.K."/>
            <person name="Zeng Q."/>
            <person name="Gargeya S."/>
            <person name="Fitzgerald M."/>
            <person name="Haas B."/>
            <person name="Abouelleil A."/>
            <person name="Alvarado L."/>
            <person name="Arachchi H.M."/>
            <person name="Berlin A."/>
            <person name="Brown A."/>
            <person name="Chapman S.B."/>
            <person name="Chen Z."/>
            <person name="Dunbar C."/>
            <person name="Freedman E."/>
            <person name="Gearin G."/>
            <person name="Goldberg J."/>
            <person name="Griggs A."/>
            <person name="Gujja S."/>
            <person name="Heiman D."/>
            <person name="Howarth C."/>
            <person name="Larson L."/>
            <person name="Lui A."/>
            <person name="MacDonald P.J.P."/>
            <person name="Montmayeur A."/>
            <person name="Murphy C."/>
            <person name="Neiman D."/>
            <person name="Pearson M."/>
            <person name="Priest M."/>
            <person name="Roberts A."/>
            <person name="Saif S."/>
            <person name="Shea T."/>
            <person name="Shenoy N."/>
            <person name="Sisk P."/>
            <person name="Stolte C."/>
            <person name="Sykes S."/>
            <person name="Wortman J."/>
            <person name="Nusbaum C."/>
            <person name="Birren B."/>
        </authorList>
    </citation>
    <scope>NUCLEOTIDE SEQUENCE [LARGE SCALE GENOMIC DNA]</scope>
    <source>
        <strain evidence="1 2">ATCC 29453</strain>
    </source>
</reference>
<dbReference type="Proteomes" id="UP000017813">
    <property type="component" value="Unassembled WGS sequence"/>
</dbReference>
<dbReference type="SUPFAM" id="SSF142906">
    <property type="entry name" value="YjbR-like"/>
    <property type="match status" value="1"/>
</dbReference>